<reference evidence="9" key="1">
    <citation type="submission" date="2022-11" db="UniProtKB">
        <authorList>
            <consortium name="WormBaseParasite"/>
        </authorList>
    </citation>
    <scope>IDENTIFICATION</scope>
</reference>
<dbReference type="PANTHER" id="PTHR14005:SF0">
    <property type="entry name" value="EUKARYOTIC TRANSLATION INITIATION FACTOR 3 SUBUNIT A"/>
    <property type="match status" value="1"/>
</dbReference>
<dbReference type="GO" id="GO:0071541">
    <property type="term" value="C:eukaryotic translation initiation factor 3 complex, eIF3m"/>
    <property type="evidence" value="ECO:0007669"/>
    <property type="project" value="TreeGrafter"/>
</dbReference>
<dbReference type="GO" id="GO:0003729">
    <property type="term" value="F:mRNA binding"/>
    <property type="evidence" value="ECO:0007669"/>
    <property type="project" value="TreeGrafter"/>
</dbReference>
<sequence length="1477" mass="173533">MRANYQSHKPEAALQRAHEFISVGKQRDALQSLHDLIKQWSQIYEQIMLKYVELCVNLRNSTLAKDGLYQYKILTQQVAVKSLETVLETFLTLAEQKTLEAQKSSIEKIEEIDDLDVADAPENLLLSFVSGAVPQDRMDRTVLSPWLRFQWDTFRNCLDLLRNNVYVEQIYHHIARQSFAFCLQYQRRNEFRKLSDMLRLHLTQVQKAQQAQTIPAHAIKLTNIESLTLMLETRLCQLDTAINMELWQEAYKSAEDLHNLMQIGKDKDKKIAKPSSYVNYYDKIALVFWKGGNTLFHAASLLQKFNIYKDMKKQFTGEEATDQATRVLLATLSIPDGAENPSILTKHLDIEEQHVANTRILSALLRMPIIPTRNGILKEIARLNIPEIAAPEVFKLYKCIENDFDPLHIATNVQGMLLEIEKLGEMLGYSEYSQYSNSIKQTVAAKIVKQISSIYESITLEHLSEIIPFYNRMQLEQFLVDICKQHSVSAHIDHRQNCIYFGPEDAILASELESENGNISELARQIKIYLTHKDGDFERILARRKKIEHYKESTEQMKQEKLLQVQMLANKQEEKRRTEEYKKLMEENKENEQRRKLAEQRNLLDKERKEQQNRMLQQEKKFDYNVRAVHLEEMLVWKELSDERQASAPEIFDQYETRRIDEEIANYHQNQKPEAALQRAYEFISVGKQRDALQNLYDLIKGRRQKQWSQIHEQIMLKYVELCVSLRNSTVAKDGLYQYKMLTQQVAVKSLETVLSALLTLAEKKTLEAQKSSIEKMEEIDDLDVADMPENLLLSVVSGAVPQDRMDRTVLSPWLRFQWDTYRNCLDLLRNNVYVEQIYHHIARQSFAFCLQYQRRNEFRKLSDMLRLHLTQVQKAQQAQTIPAHAIKLTNIDSLTLMLETRLCQLDTAINMELWQEAYKTAEDLHNLMQIGKDKKIAKPSSYANYYDKIALVFWKGGNNLLHAASLLQKFNIYKDMKKQFTGEEATDQATRVLLATLSIPDGAENPSILSKYLDVEEQHVTNTRILSTLLRMAIIPTRNGILKEIARLNIPEIAAPEVFKLYKCIENDFDPLIIASNVQGMILEIERLGEKLGYEFGQYSSSIKQNVAVKIMKQISSIYESITLEHLSEIIPFYNRMQLEQFLVDICKRHLVFIHIDHRQNCIYFGPEVAILASELENENGNISEVSKIKMHVASFYSILQDIYLEIDQISVKELQEKLARQIKIYLTHKDDDFERILGRRKKIEYYKERIEQMKKEKMLQVQMLANKQEEKRRTEEYKKLMEENKENEQRRKLAEQAEIQLKVAADRMKKQKSQPLYELLVKELGEEAVEKMDLRQFFREKLNFLDKERKEQQNRMLQQEKKFDYNVRAVHLEEMLVWKELSDERQASAPEIFDQYETRRIDEEIKAREKSLETFQLLTKVKDDAIKFMRSTIQSHSEELKVSKEQWKEKMESVREKTIKKLAKEKMEKWVKILI</sequence>
<feature type="coiled-coil region" evidence="6">
    <location>
        <begin position="568"/>
        <end position="621"/>
    </location>
</feature>
<dbReference type="PROSITE" id="PS50250">
    <property type="entry name" value="PCI"/>
    <property type="match status" value="2"/>
</dbReference>
<keyword evidence="5" id="KW-0648">Protein biosynthesis</keyword>
<dbReference type="GO" id="GO:0043614">
    <property type="term" value="C:multi-eIF complex"/>
    <property type="evidence" value="ECO:0007669"/>
    <property type="project" value="TreeGrafter"/>
</dbReference>
<dbReference type="InterPro" id="IPR054711">
    <property type="entry name" value="eIF3a_PCI_TPR-like"/>
</dbReference>
<feature type="domain" description="PCI" evidence="7">
    <location>
        <begin position="989"/>
        <end position="1171"/>
    </location>
</feature>
<keyword evidence="6" id="KW-0175">Coiled coil</keyword>
<evidence type="ECO:0000259" key="7">
    <source>
        <dbReference type="PROSITE" id="PS50250"/>
    </source>
</evidence>
<dbReference type="PANTHER" id="PTHR14005">
    <property type="entry name" value="EUKARYOTIC TRANSLATION INITIATION FACTOR 3, THETA SUBUNIT"/>
    <property type="match status" value="1"/>
</dbReference>
<keyword evidence="2" id="KW-0963">Cytoplasm</keyword>
<evidence type="ECO:0000313" key="8">
    <source>
        <dbReference type="Proteomes" id="UP000887563"/>
    </source>
</evidence>
<dbReference type="GO" id="GO:0001732">
    <property type="term" value="P:formation of cytoplasmic translation initiation complex"/>
    <property type="evidence" value="ECO:0007669"/>
    <property type="project" value="TreeGrafter"/>
</dbReference>
<keyword evidence="8" id="KW-1185">Reference proteome</keyword>
<feature type="domain" description="PCI" evidence="7">
    <location>
        <begin position="323"/>
        <end position="506"/>
    </location>
</feature>
<evidence type="ECO:0000256" key="5">
    <source>
        <dbReference type="ARBA" id="ARBA00022917"/>
    </source>
</evidence>
<evidence type="ECO:0000256" key="2">
    <source>
        <dbReference type="ARBA" id="ARBA00022490"/>
    </source>
</evidence>
<name>A0A914L3H8_MELIC</name>
<dbReference type="Gene3D" id="4.10.860.10">
    <property type="entry name" value="UVR domain"/>
    <property type="match status" value="2"/>
</dbReference>
<accession>A0A914L3H8</accession>
<dbReference type="Pfam" id="PF22591">
    <property type="entry name" value="eIF3a_PCI_TPR-like"/>
    <property type="match status" value="2"/>
</dbReference>
<organism evidence="8 9">
    <name type="scientific">Meloidogyne incognita</name>
    <name type="common">Southern root-knot nematode worm</name>
    <name type="synonym">Oxyuris incognita</name>
    <dbReference type="NCBI Taxonomy" id="6306"/>
    <lineage>
        <taxon>Eukaryota</taxon>
        <taxon>Metazoa</taxon>
        <taxon>Ecdysozoa</taxon>
        <taxon>Nematoda</taxon>
        <taxon>Chromadorea</taxon>
        <taxon>Rhabditida</taxon>
        <taxon>Tylenchina</taxon>
        <taxon>Tylenchomorpha</taxon>
        <taxon>Tylenchoidea</taxon>
        <taxon>Meloidogynidae</taxon>
        <taxon>Meloidogyninae</taxon>
        <taxon>Meloidogyne</taxon>
        <taxon>Meloidogyne incognita group</taxon>
    </lineage>
</organism>
<evidence type="ECO:0000256" key="4">
    <source>
        <dbReference type="ARBA" id="ARBA00022884"/>
    </source>
</evidence>
<protein>
    <submittedName>
        <fullName evidence="9">PCI domain-containing protein</fullName>
    </submittedName>
</protein>
<dbReference type="Gene3D" id="1.25.40.860">
    <property type="match status" value="3"/>
</dbReference>
<feature type="coiled-coil region" evidence="6">
    <location>
        <begin position="1252"/>
        <end position="1364"/>
    </location>
</feature>
<evidence type="ECO:0000256" key="6">
    <source>
        <dbReference type="SAM" id="Coils"/>
    </source>
</evidence>
<evidence type="ECO:0000313" key="9">
    <source>
        <dbReference type="WBParaSite" id="Minc3s00241g08370"/>
    </source>
</evidence>
<dbReference type="Proteomes" id="UP000887563">
    <property type="component" value="Unplaced"/>
</dbReference>
<dbReference type="InterPro" id="IPR000717">
    <property type="entry name" value="PCI_dom"/>
</dbReference>
<evidence type="ECO:0000256" key="3">
    <source>
        <dbReference type="ARBA" id="ARBA00022540"/>
    </source>
</evidence>
<proteinExistence type="predicted"/>
<dbReference type="GO" id="GO:0003743">
    <property type="term" value="F:translation initiation factor activity"/>
    <property type="evidence" value="ECO:0007669"/>
    <property type="project" value="UniProtKB-KW"/>
</dbReference>
<evidence type="ECO:0000256" key="1">
    <source>
        <dbReference type="ARBA" id="ARBA00004496"/>
    </source>
</evidence>
<dbReference type="InterPro" id="IPR027512">
    <property type="entry name" value="EIF3A"/>
</dbReference>
<dbReference type="FunFam" id="4.10.860.10:FF:000001">
    <property type="entry name" value="Eukaryotic translation initiation factor 3 subunit A"/>
    <property type="match status" value="2"/>
</dbReference>
<keyword evidence="3" id="KW-0396">Initiation factor</keyword>
<dbReference type="WBParaSite" id="Minc3s00241g08370">
    <property type="protein sequence ID" value="Minc3s00241g08370"/>
    <property type="gene ID" value="Minc3s00241g08370"/>
</dbReference>
<dbReference type="GO" id="GO:0071540">
    <property type="term" value="C:eukaryotic translation initiation factor 3 complex, eIF3e"/>
    <property type="evidence" value="ECO:0007669"/>
    <property type="project" value="TreeGrafter"/>
</dbReference>
<keyword evidence="4" id="KW-0694">RNA-binding</keyword>
<comment type="subcellular location">
    <subcellularLocation>
        <location evidence="1">Cytoplasm</location>
    </subcellularLocation>
</comment>
<dbReference type="GO" id="GO:0002188">
    <property type="term" value="P:translation reinitiation"/>
    <property type="evidence" value="ECO:0007669"/>
    <property type="project" value="TreeGrafter"/>
</dbReference>
<dbReference type="Pfam" id="PF01399">
    <property type="entry name" value="PCI"/>
    <property type="match status" value="1"/>
</dbReference>
<dbReference type="SMART" id="SM00088">
    <property type="entry name" value="PINT"/>
    <property type="match status" value="2"/>
</dbReference>